<dbReference type="RefSeq" id="WP_169677282.1">
    <property type="nucleotide sequence ID" value="NZ_JABBHF010000017.1"/>
</dbReference>
<accession>A0ABX1S4U5</accession>
<name>A0ABX1S4U5_9FLAO</name>
<proteinExistence type="predicted"/>
<organism evidence="1 2">
    <name type="scientific">Flavivirga algicola</name>
    <dbReference type="NCBI Taxonomy" id="2729136"/>
    <lineage>
        <taxon>Bacteria</taxon>
        <taxon>Pseudomonadati</taxon>
        <taxon>Bacteroidota</taxon>
        <taxon>Flavobacteriia</taxon>
        <taxon>Flavobacteriales</taxon>
        <taxon>Flavobacteriaceae</taxon>
        <taxon>Flavivirga</taxon>
    </lineage>
</organism>
<dbReference type="Proteomes" id="UP000746690">
    <property type="component" value="Unassembled WGS sequence"/>
</dbReference>
<comment type="caution">
    <text evidence="1">The sequence shown here is derived from an EMBL/GenBank/DDBJ whole genome shotgun (WGS) entry which is preliminary data.</text>
</comment>
<dbReference type="EMBL" id="JABBHF010000017">
    <property type="protein sequence ID" value="NMH89883.1"/>
    <property type="molecule type" value="Genomic_DNA"/>
</dbReference>
<evidence type="ECO:0000313" key="2">
    <source>
        <dbReference type="Proteomes" id="UP000746690"/>
    </source>
</evidence>
<reference evidence="1 2" key="1">
    <citation type="submission" date="2020-04" db="EMBL/GenBank/DDBJ databases">
        <title>A Flavivirga sp. nov.</title>
        <authorList>
            <person name="Sun X."/>
        </authorList>
    </citation>
    <scope>NUCLEOTIDE SEQUENCE [LARGE SCALE GENOMIC DNA]</scope>
    <source>
        <strain evidence="1 2">Y03</strain>
    </source>
</reference>
<protein>
    <submittedName>
        <fullName evidence="1">Uncharacterized protein</fullName>
    </submittedName>
</protein>
<sequence length="76" mass="8869">MNLISKDENIKNSIVYIGYVILKELSLRKEGKMSIYDIAGLLKKENLLNGEQLNYSLMFLYATDIVDFQEPYIYVK</sequence>
<evidence type="ECO:0000313" key="1">
    <source>
        <dbReference type="EMBL" id="NMH89883.1"/>
    </source>
</evidence>
<keyword evidence="2" id="KW-1185">Reference proteome</keyword>
<gene>
    <name evidence="1" type="ORF">HHX25_20455</name>
</gene>